<keyword evidence="1" id="KW-0472">Membrane</keyword>
<name>A0A9W5WTG3_BABOV</name>
<keyword evidence="1" id="KW-1133">Transmembrane helix</keyword>
<protein>
    <submittedName>
        <fullName evidence="2">Variant erythrocyte surface antigen beta subunit, putative</fullName>
    </submittedName>
</protein>
<keyword evidence="3" id="KW-1185">Reference proteome</keyword>
<gene>
    <name evidence="2" type="ORF">BaOVIS_001870</name>
</gene>
<reference evidence="2" key="1">
    <citation type="submission" date="2019-12" db="EMBL/GenBank/DDBJ databases">
        <title>Genome sequence of Babesia ovis.</title>
        <authorList>
            <person name="Yamagishi J."/>
            <person name="Sevinc F."/>
            <person name="Xuan X."/>
        </authorList>
    </citation>
    <scope>NUCLEOTIDE SEQUENCE</scope>
    <source>
        <strain evidence="2">Selcuk</strain>
    </source>
</reference>
<feature type="transmembrane region" description="Helical" evidence="1">
    <location>
        <begin position="485"/>
        <end position="504"/>
    </location>
</feature>
<dbReference type="AlphaFoldDB" id="A0A9W5WTG3"/>
<comment type="caution">
    <text evidence="2">The sequence shown here is derived from an EMBL/GenBank/DDBJ whole genome shotgun (WGS) entry which is preliminary data.</text>
</comment>
<dbReference type="OrthoDB" id="365890at2759"/>
<sequence>MISTHNVIGEEKNYKLKDSNPVPIHDLYANMQFWFSYPLSETQSYYLLQDCLVALYYQLYFLECQTFSGYTEGYGWGYCKYGDGVKCEDVDGTGCLSWICSLGNGSQGAHGNVTSGSGNQCGSSASNPSPLQAFLTDCLKGFTCEEVDTAKLKTLTSNNHKDYSKCYPQFLEHRGHTKVFGQECAVPMGFSGSFRSGGPIAKQAAAGQDNGMIGLGIYALLEYYSNSNMATASLYQVTRCICSLTRRVPRSTGTLYGFFYSIGGMCKKDYSGNGQVVHSALKGEMGRCPGWREPECLMGALFNWRGVTHRPGQPGYHENGTLDSLNRCNDAKATCGHYLNPITGYLYNSLSDRFCETYVSWIVHLTWRLQSGLKSLREAFKDISCEDCKCKKSTKCKAGGCTKGTHDSKCCCESVADCAGVLGLFYRFGFNYIDAYKVAGKGGNGNTDKKRTCKQFSEHLGKVIEGTYYKALQTQLRNFIYSTRALFGVYVTAFWSIVIVYLLWSITGPLDLLHIQSHWKPAQSHLVPLQRILADGSRKGFCTLGYFQDGTGNGLLEINDLYL</sequence>
<organism evidence="2 3">
    <name type="scientific">Babesia ovis</name>
    <dbReference type="NCBI Taxonomy" id="5869"/>
    <lineage>
        <taxon>Eukaryota</taxon>
        <taxon>Sar</taxon>
        <taxon>Alveolata</taxon>
        <taxon>Apicomplexa</taxon>
        <taxon>Aconoidasida</taxon>
        <taxon>Piroplasmida</taxon>
        <taxon>Babesiidae</taxon>
        <taxon>Babesia</taxon>
    </lineage>
</organism>
<proteinExistence type="predicted"/>
<dbReference type="EMBL" id="BLIY01000003">
    <property type="protein sequence ID" value="GFE52783.1"/>
    <property type="molecule type" value="Genomic_DNA"/>
</dbReference>
<evidence type="ECO:0000313" key="3">
    <source>
        <dbReference type="Proteomes" id="UP001057455"/>
    </source>
</evidence>
<accession>A0A9W5WTG3</accession>
<evidence type="ECO:0000313" key="2">
    <source>
        <dbReference type="EMBL" id="GFE52783.1"/>
    </source>
</evidence>
<keyword evidence="1" id="KW-0812">Transmembrane</keyword>
<evidence type="ECO:0000256" key="1">
    <source>
        <dbReference type="SAM" id="Phobius"/>
    </source>
</evidence>
<dbReference type="Proteomes" id="UP001057455">
    <property type="component" value="Unassembled WGS sequence"/>
</dbReference>